<evidence type="ECO:0000256" key="1">
    <source>
        <dbReference type="ARBA" id="ARBA00022630"/>
    </source>
</evidence>
<dbReference type="InterPro" id="IPR023048">
    <property type="entry name" value="NADH:quinone_OxRdtase_FMN_depd"/>
</dbReference>
<dbReference type="Pfam" id="PF02525">
    <property type="entry name" value="Flavodoxin_2"/>
    <property type="match status" value="1"/>
</dbReference>
<evidence type="ECO:0000259" key="7">
    <source>
        <dbReference type="Pfam" id="PF02525"/>
    </source>
</evidence>
<accession>A0A9W6ST02</accession>
<dbReference type="EMBL" id="BSTX01000005">
    <property type="protein sequence ID" value="GLZ81287.1"/>
    <property type="molecule type" value="Genomic_DNA"/>
</dbReference>
<comment type="catalytic activity">
    <reaction evidence="6">
        <text>2 a quinone + NADH + H(+) = 2 a 1,4-benzosemiquinone + NAD(+)</text>
        <dbReference type="Rhea" id="RHEA:65952"/>
        <dbReference type="ChEBI" id="CHEBI:15378"/>
        <dbReference type="ChEBI" id="CHEBI:57540"/>
        <dbReference type="ChEBI" id="CHEBI:57945"/>
        <dbReference type="ChEBI" id="CHEBI:132124"/>
        <dbReference type="ChEBI" id="CHEBI:134225"/>
    </reaction>
</comment>
<dbReference type="AlphaFoldDB" id="A0A9W6ST02"/>
<comment type="caution">
    <text evidence="6">Lacks conserved residue(s) required for the propagation of feature annotation.</text>
</comment>
<evidence type="ECO:0000256" key="6">
    <source>
        <dbReference type="HAMAP-Rule" id="MF_01216"/>
    </source>
</evidence>
<dbReference type="PANTHER" id="PTHR43741">
    <property type="entry name" value="FMN-DEPENDENT NADH-AZOREDUCTASE 1"/>
    <property type="match status" value="1"/>
</dbReference>
<dbReference type="RefSeq" id="WP_285666734.1">
    <property type="nucleotide sequence ID" value="NZ_BSTX01000005.1"/>
</dbReference>
<keyword evidence="9" id="KW-1185">Reference proteome</keyword>
<evidence type="ECO:0000313" key="8">
    <source>
        <dbReference type="EMBL" id="GLZ81287.1"/>
    </source>
</evidence>
<dbReference type="EC" id="1.6.5.-" evidence="6"/>
<dbReference type="HAMAP" id="MF_01216">
    <property type="entry name" value="Azoreductase_type1"/>
    <property type="match status" value="1"/>
</dbReference>
<comment type="function">
    <text evidence="6">Also exhibits azoreductase activity. Catalyzes the reductive cleavage of the azo bond in aromatic azo compounds to the corresponding amines.</text>
</comment>
<organism evidence="8 9">
    <name type="scientific">Actinorhabdospora filicis</name>
    <dbReference type="NCBI Taxonomy" id="1785913"/>
    <lineage>
        <taxon>Bacteria</taxon>
        <taxon>Bacillati</taxon>
        <taxon>Actinomycetota</taxon>
        <taxon>Actinomycetes</taxon>
        <taxon>Micromonosporales</taxon>
        <taxon>Micromonosporaceae</taxon>
        <taxon>Actinorhabdospora</taxon>
    </lineage>
</organism>
<evidence type="ECO:0000313" key="9">
    <source>
        <dbReference type="Proteomes" id="UP001165079"/>
    </source>
</evidence>
<dbReference type="PANTHER" id="PTHR43741:SF4">
    <property type="entry name" value="FMN-DEPENDENT NADH:QUINONE OXIDOREDUCTASE"/>
    <property type="match status" value="1"/>
</dbReference>
<evidence type="ECO:0000256" key="4">
    <source>
        <dbReference type="ARBA" id="ARBA00023027"/>
    </source>
</evidence>
<comment type="subunit">
    <text evidence="6">Homodimer.</text>
</comment>
<dbReference type="Gene3D" id="3.40.50.360">
    <property type="match status" value="1"/>
</dbReference>
<dbReference type="InterPro" id="IPR003680">
    <property type="entry name" value="Flavodoxin_fold"/>
</dbReference>
<feature type="domain" description="Flavodoxin-like fold" evidence="7">
    <location>
        <begin position="2"/>
        <end position="201"/>
    </location>
</feature>
<name>A0A9W6ST02_9ACTN</name>
<keyword evidence="3 6" id="KW-0560">Oxidoreductase</keyword>
<proteinExistence type="inferred from homology"/>
<evidence type="ECO:0000256" key="2">
    <source>
        <dbReference type="ARBA" id="ARBA00022643"/>
    </source>
</evidence>
<evidence type="ECO:0000256" key="3">
    <source>
        <dbReference type="ARBA" id="ARBA00023002"/>
    </source>
</evidence>
<keyword evidence="2 6" id="KW-0288">FMN</keyword>
<dbReference type="GO" id="GO:0016652">
    <property type="term" value="F:oxidoreductase activity, acting on NAD(P)H as acceptor"/>
    <property type="evidence" value="ECO:0007669"/>
    <property type="project" value="UniProtKB-UniRule"/>
</dbReference>
<dbReference type="InterPro" id="IPR029039">
    <property type="entry name" value="Flavoprotein-like_sf"/>
</dbReference>
<dbReference type="Proteomes" id="UP001165079">
    <property type="component" value="Unassembled WGS sequence"/>
</dbReference>
<comment type="caution">
    <text evidence="8">The sequence shown here is derived from an EMBL/GenBank/DDBJ whole genome shotgun (WGS) entry which is preliminary data.</text>
</comment>
<comment type="function">
    <text evidence="6">Quinone reductase that provides resistance to thiol-specific stress caused by electrophilic quinones.</text>
</comment>
<keyword evidence="4 6" id="KW-0520">NAD</keyword>
<protein>
    <recommendedName>
        <fullName evidence="6">FMN dependent NADH:quinone oxidoreductase</fullName>
        <ecNumber evidence="6">1.6.5.-</ecNumber>
    </recommendedName>
    <alternativeName>
        <fullName evidence="6">Azo-dye reductase</fullName>
    </alternativeName>
    <alternativeName>
        <fullName evidence="6">FMN-dependent NADH-azo compound oxidoreductase</fullName>
    </alternativeName>
    <alternativeName>
        <fullName evidence="6">FMN-dependent NADH-azoreductase</fullName>
        <ecNumber evidence="6">1.7.1.17</ecNumber>
    </alternativeName>
</protein>
<comment type="cofactor">
    <cofactor evidence="6">
        <name>FMN</name>
        <dbReference type="ChEBI" id="CHEBI:58210"/>
    </cofactor>
    <text evidence="6">Binds 1 FMN per subunit.</text>
</comment>
<dbReference type="GO" id="GO:0016655">
    <property type="term" value="F:oxidoreductase activity, acting on NAD(P)H, quinone or similar compound as acceptor"/>
    <property type="evidence" value="ECO:0007669"/>
    <property type="project" value="InterPro"/>
</dbReference>
<feature type="binding site" evidence="6">
    <location>
        <position position="10"/>
    </location>
    <ligand>
        <name>FMN</name>
        <dbReference type="ChEBI" id="CHEBI:58210"/>
    </ligand>
</feature>
<keyword evidence="1 6" id="KW-0285">Flavoprotein</keyword>
<dbReference type="SUPFAM" id="SSF52218">
    <property type="entry name" value="Flavoproteins"/>
    <property type="match status" value="1"/>
</dbReference>
<evidence type="ECO:0000256" key="5">
    <source>
        <dbReference type="ARBA" id="ARBA00048542"/>
    </source>
</evidence>
<comment type="similarity">
    <text evidence="6">Belongs to the azoreductase type 1 family.</text>
</comment>
<comment type="catalytic activity">
    <reaction evidence="5">
        <text>N,N-dimethyl-1,4-phenylenediamine + anthranilate + 2 NAD(+) = 2-(4-dimethylaminophenyl)diazenylbenzoate + 2 NADH + 2 H(+)</text>
        <dbReference type="Rhea" id="RHEA:55872"/>
        <dbReference type="ChEBI" id="CHEBI:15378"/>
        <dbReference type="ChEBI" id="CHEBI:15783"/>
        <dbReference type="ChEBI" id="CHEBI:16567"/>
        <dbReference type="ChEBI" id="CHEBI:57540"/>
        <dbReference type="ChEBI" id="CHEBI:57945"/>
        <dbReference type="ChEBI" id="CHEBI:71579"/>
        <dbReference type="EC" id="1.7.1.17"/>
    </reaction>
    <physiologicalReaction direction="right-to-left" evidence="5">
        <dbReference type="Rhea" id="RHEA:55874"/>
    </physiologicalReaction>
</comment>
<sequence length="208" mass="22836">MSKLLHISGSPRGTDAESLRVAEVFLDAYRDAHPGDTIEHWDLWDGSLPGFAVGAKAKMTVFSGAEPQGEEGEAWNAARRVFERFDAADRLLFSLPMWNHSVPYVVKQFIDVVSQPGWVFGFDAEKGYTGLLAGRGKKAAVLSTSAVWAPGLPPSFGTNFMSPYFTDWLHWTGIDDVTEIGFHPTVTGDWDAARADVDARARELAKGF</sequence>
<dbReference type="GO" id="GO:0010181">
    <property type="term" value="F:FMN binding"/>
    <property type="evidence" value="ECO:0007669"/>
    <property type="project" value="UniProtKB-UniRule"/>
</dbReference>
<dbReference type="InterPro" id="IPR050104">
    <property type="entry name" value="FMN-dep_NADH:Q_OxRdtase_AzoR1"/>
</dbReference>
<reference evidence="8" key="1">
    <citation type="submission" date="2023-03" db="EMBL/GenBank/DDBJ databases">
        <title>Actinorhabdospora filicis NBRC 111898.</title>
        <authorList>
            <person name="Ichikawa N."/>
            <person name="Sato H."/>
            <person name="Tonouchi N."/>
        </authorList>
    </citation>
    <scope>NUCLEOTIDE SEQUENCE</scope>
    <source>
        <strain evidence="8">NBRC 111898</strain>
    </source>
</reference>
<dbReference type="EC" id="1.7.1.17" evidence="6"/>
<gene>
    <name evidence="8" type="primary">acpD</name>
    <name evidence="6" type="synonym">azoR</name>
    <name evidence="8" type="ORF">Afil01_60940</name>
</gene>
<dbReference type="GO" id="GO:0009055">
    <property type="term" value="F:electron transfer activity"/>
    <property type="evidence" value="ECO:0007669"/>
    <property type="project" value="UniProtKB-UniRule"/>
</dbReference>